<dbReference type="GO" id="GO:0051260">
    <property type="term" value="P:protein homooligomerization"/>
    <property type="evidence" value="ECO:0007669"/>
    <property type="project" value="InterPro"/>
</dbReference>
<evidence type="ECO:0000313" key="11">
    <source>
        <dbReference type="WBParaSite" id="HPBE_0002098001-mRNA-1"/>
    </source>
</evidence>
<keyword evidence="10" id="KW-1185">Reference proteome</keyword>
<dbReference type="GO" id="GO:0043005">
    <property type="term" value="C:neuron projection"/>
    <property type="evidence" value="ECO:0007669"/>
    <property type="project" value="UniProtKB-SubCell"/>
</dbReference>
<keyword evidence="5" id="KW-0472">Membrane</keyword>
<name>A0A183GF29_HELPZ</name>
<dbReference type="InterPro" id="IPR011333">
    <property type="entry name" value="SKP1/BTB/POZ_sf"/>
</dbReference>
<evidence type="ECO:0000256" key="1">
    <source>
        <dbReference type="ARBA" id="ARBA00004236"/>
    </source>
</evidence>
<evidence type="ECO:0000256" key="3">
    <source>
        <dbReference type="ARBA" id="ARBA00022475"/>
    </source>
</evidence>
<accession>A0A3P8B9J4</accession>
<dbReference type="PANTHER" id="PTHR14499">
    <property type="entry name" value="POTASSIUM CHANNEL TETRAMERIZATION DOMAIN-CONTAINING"/>
    <property type="match status" value="1"/>
</dbReference>
<dbReference type="SUPFAM" id="SSF54695">
    <property type="entry name" value="POZ domain"/>
    <property type="match status" value="1"/>
</dbReference>
<reference evidence="11" key="2">
    <citation type="submission" date="2019-09" db="UniProtKB">
        <authorList>
            <consortium name="WormBaseParasite"/>
        </authorList>
    </citation>
    <scope>IDENTIFICATION</scope>
</reference>
<reference evidence="9 10" key="1">
    <citation type="submission" date="2018-11" db="EMBL/GenBank/DDBJ databases">
        <authorList>
            <consortium name="Pathogen Informatics"/>
        </authorList>
    </citation>
    <scope>NUCLEOTIDE SEQUENCE [LARGE SCALE GENOMIC DNA]</scope>
</reference>
<evidence type="ECO:0000256" key="4">
    <source>
        <dbReference type="ARBA" id="ARBA00022553"/>
    </source>
</evidence>
<dbReference type="InterPro" id="IPR057093">
    <property type="entry name" value="H1_KCTD8_12_16"/>
</dbReference>
<feature type="domain" description="Potassium channel tetramerisation-type BTB" evidence="7">
    <location>
        <begin position="6"/>
        <end position="97"/>
    </location>
</feature>
<feature type="domain" description="KCTD8/12/16 H1" evidence="8">
    <location>
        <begin position="128"/>
        <end position="226"/>
    </location>
</feature>
<protein>
    <submittedName>
        <fullName evidence="11">BTB_2 domain-containing protein</fullName>
    </submittedName>
</protein>
<keyword evidence="6" id="KW-0966">Cell projection</keyword>
<dbReference type="Pfam" id="PF23110">
    <property type="entry name" value="H1_KCTD8_12_16"/>
    <property type="match status" value="1"/>
</dbReference>
<dbReference type="WBParaSite" id="HPBE_0002098001-mRNA-1">
    <property type="protein sequence ID" value="HPBE_0002098001-mRNA-1"/>
    <property type="gene ID" value="HPBE_0002098001"/>
</dbReference>
<dbReference type="EMBL" id="UZAH01032591">
    <property type="protein sequence ID" value="VDP22742.1"/>
    <property type="molecule type" value="Genomic_DNA"/>
</dbReference>
<dbReference type="Pfam" id="PF02214">
    <property type="entry name" value="BTB_2"/>
    <property type="match status" value="1"/>
</dbReference>
<dbReference type="AlphaFoldDB" id="A0A183GF29"/>
<evidence type="ECO:0000256" key="2">
    <source>
        <dbReference type="ARBA" id="ARBA00004487"/>
    </source>
</evidence>
<dbReference type="InterPro" id="IPR003131">
    <property type="entry name" value="T1-type_BTB"/>
</dbReference>
<keyword evidence="3" id="KW-1003">Cell membrane</keyword>
<dbReference type="CDD" id="cd22204">
    <property type="entry name" value="H1_KCTD12-like"/>
    <property type="match status" value="1"/>
</dbReference>
<keyword evidence="4" id="KW-0597">Phosphoprotein</keyword>
<accession>A0A183GF29</accession>
<evidence type="ECO:0000259" key="7">
    <source>
        <dbReference type="Pfam" id="PF02214"/>
    </source>
</evidence>
<evidence type="ECO:0000313" key="10">
    <source>
        <dbReference type="Proteomes" id="UP000050761"/>
    </source>
</evidence>
<dbReference type="Proteomes" id="UP000050761">
    <property type="component" value="Unassembled WGS sequence"/>
</dbReference>
<evidence type="ECO:0000259" key="8">
    <source>
        <dbReference type="Pfam" id="PF23110"/>
    </source>
</evidence>
<sequence>MADDVIELNVGGTHYSTIRTTLLKEPDTLLYKIANSLSTLPKGVIRLDDNKYFIDRDGLLFSHILNYLRSDKLILPDGFTEAARLRDEIEFYEIDKLRSLLAPRLTALDASLRPKLSNGGLYSADTGGYITLGYRGTFAFGRDGQADVKFRKLHRILVCGRATLCREVFGETLNESRDPGGPDDGERYTSRLYLKHQCLERACDVMAEKGFKLVATCCSGANGLAAANHPIVAGALTGASQTVSSSAKRLKVEG</sequence>
<dbReference type="Gene3D" id="3.30.710.10">
    <property type="entry name" value="Potassium Channel Kv1.1, Chain A"/>
    <property type="match status" value="1"/>
</dbReference>
<dbReference type="OrthoDB" id="2414723at2759"/>
<organism evidence="10 11">
    <name type="scientific">Heligmosomoides polygyrus</name>
    <name type="common">Parasitic roundworm</name>
    <dbReference type="NCBI Taxonomy" id="6339"/>
    <lineage>
        <taxon>Eukaryota</taxon>
        <taxon>Metazoa</taxon>
        <taxon>Ecdysozoa</taxon>
        <taxon>Nematoda</taxon>
        <taxon>Chromadorea</taxon>
        <taxon>Rhabditida</taxon>
        <taxon>Rhabditina</taxon>
        <taxon>Rhabditomorpha</taxon>
        <taxon>Strongyloidea</taxon>
        <taxon>Heligmosomidae</taxon>
        <taxon>Heligmosomoides</taxon>
    </lineage>
</organism>
<dbReference type="PANTHER" id="PTHR14499:SF136">
    <property type="entry name" value="GH08630P"/>
    <property type="match status" value="1"/>
</dbReference>
<gene>
    <name evidence="9" type="ORF">HPBE_LOCUS20979</name>
</gene>
<evidence type="ECO:0000313" key="9">
    <source>
        <dbReference type="EMBL" id="VDP22742.1"/>
    </source>
</evidence>
<proteinExistence type="predicted"/>
<evidence type="ECO:0000256" key="6">
    <source>
        <dbReference type="ARBA" id="ARBA00023273"/>
    </source>
</evidence>
<comment type="subcellular location">
    <subcellularLocation>
        <location evidence="1">Cell membrane</location>
    </subcellularLocation>
    <subcellularLocation>
        <location evidence="2">Cell projection</location>
        <location evidence="2">Neuron projection</location>
    </subcellularLocation>
</comment>
<evidence type="ECO:0000256" key="5">
    <source>
        <dbReference type="ARBA" id="ARBA00023136"/>
    </source>
</evidence>
<dbReference type="GO" id="GO:0005886">
    <property type="term" value="C:plasma membrane"/>
    <property type="evidence" value="ECO:0007669"/>
    <property type="project" value="UniProtKB-SubCell"/>
</dbReference>